<evidence type="ECO:0000256" key="4">
    <source>
        <dbReference type="ARBA" id="ARBA00023136"/>
    </source>
</evidence>
<feature type="transmembrane region" description="Helical" evidence="5">
    <location>
        <begin position="77"/>
        <end position="98"/>
    </location>
</feature>
<feature type="transmembrane region" description="Helical" evidence="5">
    <location>
        <begin position="162"/>
        <end position="180"/>
    </location>
</feature>
<evidence type="ECO:0000313" key="8">
    <source>
        <dbReference type="EMBL" id="OWK31913.1"/>
    </source>
</evidence>
<evidence type="ECO:0000256" key="1">
    <source>
        <dbReference type="ARBA" id="ARBA00004141"/>
    </source>
</evidence>
<dbReference type="Pfam" id="PF04932">
    <property type="entry name" value="Wzy_C"/>
    <property type="match status" value="1"/>
</dbReference>
<evidence type="ECO:0000256" key="2">
    <source>
        <dbReference type="ARBA" id="ARBA00022692"/>
    </source>
</evidence>
<sequence length="483" mass="53406">MGCCCSRHGCCCAATISIPKPRLQRNLAGRGAPRVRDLAFIGFLVALFGLGFRRPFIFILAYVYIDIVSPQRITYYLLNSVPISAIAAGLAVLAWLVVDDKKDTRFAPRQALILLFLVYCGITTRTADFPIEAAGKWEWVWKNLAFAAFLPLTLRTKLRIEALLLFVVLSASSIIIVGGIKTLASGGGYGELNLMVANNSGLYEGSIISAVSISLIPIILWFGRHGTIYPPGRLVWLFCAALTFACLLIPVGTSARTGLLCIALLAVLMLREVKRKVLYIAALGVVGLMAVPFLPSAFSERMGTIKTYQADESASTRIAVWKWTWDYVKDHPFGGGFDAYLQNRIRYDTVQVVGEGPNRTVQRNLTVDKSRAYHSSYFEVLGEQGYPGLALWLLINVIGLVRMEVLRRRYREGEFAWGGSLAGALQHAHLIYLLGGAFVGIAFQSFLYMLIGAQIGLDTYLSRRQAETAWRPMRRERSALAES</sequence>
<dbReference type="Proteomes" id="UP000197783">
    <property type="component" value="Unassembled WGS sequence"/>
</dbReference>
<dbReference type="PANTHER" id="PTHR37422">
    <property type="entry name" value="TEICHURONIC ACID BIOSYNTHESIS PROTEIN TUAE"/>
    <property type="match status" value="1"/>
</dbReference>
<dbReference type="EMBL" id="NBBJ01000001">
    <property type="protein sequence ID" value="OWK31913.1"/>
    <property type="molecule type" value="Genomic_DNA"/>
</dbReference>
<keyword evidence="2 5" id="KW-0812">Transmembrane</keyword>
<accession>A0A245ZQ86</accession>
<dbReference type="AlphaFoldDB" id="A0A245ZQ86"/>
<dbReference type="NCBIfam" id="TIGR03097">
    <property type="entry name" value="PEP_O_lig_1"/>
    <property type="match status" value="1"/>
</dbReference>
<evidence type="ECO:0000259" key="6">
    <source>
        <dbReference type="Pfam" id="PF04932"/>
    </source>
</evidence>
<dbReference type="Pfam" id="PF19358">
    <property type="entry name" value="DUF5935"/>
    <property type="match status" value="1"/>
</dbReference>
<organism evidence="8 9">
    <name type="scientific">Sphingomonas mucosissima</name>
    <dbReference type="NCBI Taxonomy" id="370959"/>
    <lineage>
        <taxon>Bacteria</taxon>
        <taxon>Pseudomonadati</taxon>
        <taxon>Pseudomonadota</taxon>
        <taxon>Alphaproteobacteria</taxon>
        <taxon>Sphingomonadales</taxon>
        <taxon>Sphingomonadaceae</taxon>
        <taxon>Sphingomonas</taxon>
    </lineage>
</organism>
<dbReference type="InterPro" id="IPR017528">
    <property type="entry name" value="CHP03097O-antigen_lig-rel"/>
</dbReference>
<protein>
    <submittedName>
        <fullName evidence="8">O-antigen ligase</fullName>
    </submittedName>
</protein>
<feature type="transmembrane region" description="Helical" evidence="5">
    <location>
        <begin position="385"/>
        <end position="403"/>
    </location>
</feature>
<comment type="subcellular location">
    <subcellularLocation>
        <location evidence="1">Membrane</location>
        <topology evidence="1">Multi-pass membrane protein</topology>
    </subcellularLocation>
</comment>
<dbReference type="GO" id="GO:0016020">
    <property type="term" value="C:membrane"/>
    <property type="evidence" value="ECO:0007669"/>
    <property type="project" value="UniProtKB-SubCell"/>
</dbReference>
<dbReference type="InterPro" id="IPR051533">
    <property type="entry name" value="WaaL-like"/>
</dbReference>
<evidence type="ECO:0000313" key="9">
    <source>
        <dbReference type="Proteomes" id="UP000197783"/>
    </source>
</evidence>
<keyword evidence="8" id="KW-0436">Ligase</keyword>
<comment type="caution">
    <text evidence="8">The sequence shown here is derived from an EMBL/GenBank/DDBJ whole genome shotgun (WGS) entry which is preliminary data.</text>
</comment>
<dbReference type="GO" id="GO:0016874">
    <property type="term" value="F:ligase activity"/>
    <property type="evidence" value="ECO:0007669"/>
    <property type="project" value="UniProtKB-KW"/>
</dbReference>
<evidence type="ECO:0000256" key="5">
    <source>
        <dbReference type="SAM" id="Phobius"/>
    </source>
</evidence>
<gene>
    <name evidence="8" type="ORF">SPMU_02330</name>
</gene>
<keyword evidence="4 5" id="KW-0472">Membrane</keyword>
<feature type="transmembrane region" description="Helical" evidence="5">
    <location>
        <begin position="441"/>
        <end position="461"/>
    </location>
</feature>
<evidence type="ECO:0000256" key="3">
    <source>
        <dbReference type="ARBA" id="ARBA00022989"/>
    </source>
</evidence>
<feature type="transmembrane region" description="Helical" evidence="5">
    <location>
        <begin position="278"/>
        <end position="298"/>
    </location>
</feature>
<dbReference type="InterPro" id="IPR007016">
    <property type="entry name" value="O-antigen_ligase-rel_domated"/>
</dbReference>
<dbReference type="InterPro" id="IPR045979">
    <property type="entry name" value="DUF5935"/>
</dbReference>
<feature type="transmembrane region" description="Helical" evidence="5">
    <location>
        <begin position="200"/>
        <end position="222"/>
    </location>
</feature>
<keyword evidence="9" id="KW-1185">Reference proteome</keyword>
<proteinExistence type="predicted"/>
<feature type="transmembrane region" description="Helical" evidence="5">
    <location>
        <begin position="38"/>
        <end position="65"/>
    </location>
</feature>
<keyword evidence="3 5" id="KW-1133">Transmembrane helix</keyword>
<dbReference type="PANTHER" id="PTHR37422:SF13">
    <property type="entry name" value="LIPOPOLYSACCHARIDE BIOSYNTHESIS PROTEIN PA4999-RELATED"/>
    <property type="match status" value="1"/>
</dbReference>
<feature type="transmembrane region" description="Helical" evidence="5">
    <location>
        <begin position="234"/>
        <end position="251"/>
    </location>
</feature>
<feature type="domain" description="O-antigen ligase-related" evidence="6">
    <location>
        <begin position="242"/>
        <end position="393"/>
    </location>
</feature>
<name>A0A245ZQ86_9SPHN</name>
<evidence type="ECO:0000259" key="7">
    <source>
        <dbReference type="Pfam" id="PF19358"/>
    </source>
</evidence>
<feature type="transmembrane region" description="Helical" evidence="5">
    <location>
        <begin position="257"/>
        <end position="273"/>
    </location>
</feature>
<reference evidence="8 9" key="1">
    <citation type="submission" date="2017-03" db="EMBL/GenBank/DDBJ databases">
        <title>Genome sequence of Sphingomonas mucosissima DSM 17494.</title>
        <authorList>
            <person name="Poehlein A."/>
            <person name="Wuebbeler J.H."/>
            <person name="Steinbuechel A."/>
            <person name="Daniel R."/>
        </authorList>
    </citation>
    <scope>NUCLEOTIDE SEQUENCE [LARGE SCALE GENOMIC DNA]</scope>
    <source>
        <strain evidence="8 9">DSM 17494</strain>
    </source>
</reference>
<feature type="domain" description="DUF5935" evidence="7">
    <location>
        <begin position="35"/>
        <end position="227"/>
    </location>
</feature>